<dbReference type="InterPro" id="IPR002637">
    <property type="entry name" value="RdgB/HAM1"/>
</dbReference>
<comment type="caution">
    <text evidence="15">The sequence shown here is derived from an EMBL/GenBank/DDBJ whole genome shotgun (WGS) entry which is preliminary data.</text>
</comment>
<protein>
    <recommendedName>
        <fullName evidence="10">Leucine--tRNA ligase</fullName>
        <ecNumber evidence="10">6.1.1.4</ecNumber>
    </recommendedName>
    <alternativeName>
        <fullName evidence="10">Leucyl-tRNA synthetase</fullName>
        <shortName evidence="10">LeuRS</shortName>
    </alternativeName>
</protein>
<evidence type="ECO:0000256" key="4">
    <source>
        <dbReference type="ARBA" id="ARBA00022741"/>
    </source>
</evidence>
<accession>A0A1F6BTG6</accession>
<dbReference type="InterPro" id="IPR001412">
    <property type="entry name" value="aa-tRNA-synth_I_CS"/>
</dbReference>
<organism evidence="15 16">
    <name type="scientific">Candidatus Jorgensenbacteria bacterium GWA1_49_17</name>
    <dbReference type="NCBI Taxonomy" id="1798467"/>
    <lineage>
        <taxon>Bacteria</taxon>
        <taxon>Candidatus Joergenseniibacteriota</taxon>
    </lineage>
</organism>
<name>A0A1F6BTG6_9BACT</name>
<feature type="domain" description="Leucyl-tRNA synthetase editing" evidence="14">
    <location>
        <begin position="460"/>
        <end position="634"/>
    </location>
</feature>
<dbReference type="SUPFAM" id="SSF52972">
    <property type="entry name" value="ITPase-like"/>
    <property type="match status" value="1"/>
</dbReference>
<comment type="caution">
    <text evidence="10">Lacks conserved residue(s) required for the propagation of feature annotation.</text>
</comment>
<dbReference type="InterPro" id="IPR009008">
    <property type="entry name" value="Val/Leu/Ile-tRNA-synth_edit"/>
</dbReference>
<dbReference type="Pfam" id="PF01725">
    <property type="entry name" value="Ham1p_like"/>
    <property type="match status" value="1"/>
</dbReference>
<dbReference type="InterPro" id="IPR013155">
    <property type="entry name" value="M/V/L/I-tRNA-synth_anticd-bd"/>
</dbReference>
<dbReference type="AlphaFoldDB" id="A0A1F6BTG6"/>
<dbReference type="Gene3D" id="3.90.950.10">
    <property type="match status" value="1"/>
</dbReference>
<dbReference type="Gene3D" id="3.90.740.10">
    <property type="entry name" value="Valyl/Leucyl/Isoleucyl-tRNA synthetase, editing domain"/>
    <property type="match status" value="1"/>
</dbReference>
<reference evidence="15 16" key="1">
    <citation type="journal article" date="2016" name="Nat. Commun.">
        <title>Thousands of microbial genomes shed light on interconnected biogeochemical processes in an aquifer system.</title>
        <authorList>
            <person name="Anantharaman K."/>
            <person name="Brown C.T."/>
            <person name="Hug L.A."/>
            <person name="Sharon I."/>
            <person name="Castelle C.J."/>
            <person name="Probst A.J."/>
            <person name="Thomas B.C."/>
            <person name="Singh A."/>
            <person name="Wilkins M.J."/>
            <person name="Karaoz U."/>
            <person name="Brodie E.L."/>
            <person name="Williams K.H."/>
            <person name="Hubbard S.S."/>
            <person name="Banfield J.F."/>
        </authorList>
    </citation>
    <scope>NUCLEOTIDE SEQUENCE [LARGE SCALE GENOMIC DNA]</scope>
</reference>
<keyword evidence="8 10" id="KW-0030">Aminoacyl-tRNA synthetase</keyword>
<evidence type="ECO:0000256" key="2">
    <source>
        <dbReference type="ARBA" id="ARBA00022490"/>
    </source>
</evidence>
<evidence type="ECO:0000256" key="1">
    <source>
        <dbReference type="ARBA" id="ARBA00005594"/>
    </source>
</evidence>
<dbReference type="FunFam" id="1.10.730.10:FF:000002">
    <property type="entry name" value="Leucine--tRNA ligase"/>
    <property type="match status" value="1"/>
</dbReference>
<comment type="similarity">
    <text evidence="1 10 11">Belongs to the class-I aminoacyl-tRNA synthetase family.</text>
</comment>
<keyword evidence="3 10" id="KW-0436">Ligase</keyword>
<evidence type="ECO:0000256" key="10">
    <source>
        <dbReference type="HAMAP-Rule" id="MF_00049"/>
    </source>
</evidence>
<evidence type="ECO:0000256" key="9">
    <source>
        <dbReference type="ARBA" id="ARBA00047469"/>
    </source>
</evidence>
<keyword evidence="2 10" id="KW-0963">Cytoplasm</keyword>
<evidence type="ECO:0000256" key="6">
    <source>
        <dbReference type="ARBA" id="ARBA00022840"/>
    </source>
</evidence>
<dbReference type="GO" id="GO:0002161">
    <property type="term" value="F:aminoacyl-tRNA deacylase activity"/>
    <property type="evidence" value="ECO:0007669"/>
    <property type="project" value="InterPro"/>
</dbReference>
<feature type="binding site" evidence="10">
    <location>
        <position position="818"/>
    </location>
    <ligand>
        <name>ATP</name>
        <dbReference type="ChEBI" id="CHEBI:30616"/>
    </ligand>
</feature>
<evidence type="ECO:0000259" key="14">
    <source>
        <dbReference type="Pfam" id="PF13603"/>
    </source>
</evidence>
<dbReference type="SUPFAM" id="SSF50677">
    <property type="entry name" value="ValRS/IleRS/LeuRS editing domain"/>
    <property type="match status" value="1"/>
</dbReference>
<dbReference type="HAMAP" id="MF_00049_B">
    <property type="entry name" value="Leu_tRNA_synth_B"/>
    <property type="match status" value="1"/>
</dbReference>
<dbReference type="InterPro" id="IPR014729">
    <property type="entry name" value="Rossmann-like_a/b/a_fold"/>
</dbReference>
<feature type="domain" description="Aminoacyl-tRNA synthetase class Ia" evidence="12">
    <location>
        <begin position="13"/>
        <end position="229"/>
    </location>
</feature>
<evidence type="ECO:0000259" key="13">
    <source>
        <dbReference type="Pfam" id="PF08264"/>
    </source>
</evidence>
<dbReference type="PANTHER" id="PTHR43740:SF2">
    <property type="entry name" value="LEUCINE--TRNA LIGASE, MITOCHONDRIAL"/>
    <property type="match status" value="1"/>
</dbReference>
<dbReference type="SUPFAM" id="SSF47323">
    <property type="entry name" value="Anticodon-binding domain of a subclass of class I aminoacyl-tRNA synthetases"/>
    <property type="match status" value="1"/>
</dbReference>
<keyword evidence="6 10" id="KW-0067">ATP-binding</keyword>
<dbReference type="Gene3D" id="3.40.50.620">
    <property type="entry name" value="HUPs"/>
    <property type="match status" value="1"/>
</dbReference>
<gene>
    <name evidence="10" type="primary">leuS</name>
    <name evidence="15" type="ORF">A2116_02295</name>
</gene>
<dbReference type="Pfam" id="PF13603">
    <property type="entry name" value="tRNA-synt_1_2"/>
    <property type="match status" value="1"/>
</dbReference>
<dbReference type="InterPro" id="IPR002302">
    <property type="entry name" value="Leu-tRNA-ligase"/>
</dbReference>
<evidence type="ECO:0000256" key="7">
    <source>
        <dbReference type="ARBA" id="ARBA00022917"/>
    </source>
</evidence>
<dbReference type="Pfam" id="PF00133">
    <property type="entry name" value="tRNA-synt_1"/>
    <property type="match status" value="2"/>
</dbReference>
<dbReference type="InterPro" id="IPR029001">
    <property type="entry name" value="ITPase-like_fam"/>
</dbReference>
<dbReference type="InterPro" id="IPR002300">
    <property type="entry name" value="aa-tRNA-synth_Ia"/>
</dbReference>
<comment type="subcellular location">
    <subcellularLocation>
        <location evidence="10">Cytoplasm</location>
    </subcellularLocation>
</comment>
<dbReference type="Proteomes" id="UP000179368">
    <property type="component" value="Unassembled WGS sequence"/>
</dbReference>
<dbReference type="PROSITE" id="PS00178">
    <property type="entry name" value="AA_TRNA_LIGASE_I"/>
    <property type="match status" value="1"/>
</dbReference>
<dbReference type="GO" id="GO:0006429">
    <property type="term" value="P:leucyl-tRNA aminoacylation"/>
    <property type="evidence" value="ECO:0007669"/>
    <property type="project" value="UniProtKB-UniRule"/>
</dbReference>
<evidence type="ECO:0000256" key="8">
    <source>
        <dbReference type="ARBA" id="ARBA00023146"/>
    </source>
</evidence>
<dbReference type="PANTHER" id="PTHR43740">
    <property type="entry name" value="LEUCYL-TRNA SYNTHETASE"/>
    <property type="match status" value="1"/>
</dbReference>
<dbReference type="GO" id="GO:0005524">
    <property type="term" value="F:ATP binding"/>
    <property type="evidence" value="ECO:0007669"/>
    <property type="project" value="UniProtKB-UniRule"/>
</dbReference>
<dbReference type="GO" id="GO:0009143">
    <property type="term" value="P:nucleoside triphosphate catabolic process"/>
    <property type="evidence" value="ECO:0007669"/>
    <property type="project" value="InterPro"/>
</dbReference>
<dbReference type="EC" id="6.1.1.4" evidence="10"/>
<dbReference type="GO" id="GO:0005737">
    <property type="term" value="C:cytoplasm"/>
    <property type="evidence" value="ECO:0007669"/>
    <property type="project" value="UniProtKB-SubCell"/>
</dbReference>
<evidence type="ECO:0000256" key="5">
    <source>
        <dbReference type="ARBA" id="ARBA00022801"/>
    </source>
</evidence>
<dbReference type="PRINTS" id="PR00985">
    <property type="entry name" value="TRNASYNTHLEU"/>
</dbReference>
<keyword evidence="4 10" id="KW-0547">Nucleotide-binding</keyword>
<evidence type="ECO:0000313" key="16">
    <source>
        <dbReference type="Proteomes" id="UP000179368"/>
    </source>
</evidence>
<dbReference type="EMBL" id="MFKG01000020">
    <property type="protein sequence ID" value="OGG40235.1"/>
    <property type="molecule type" value="Genomic_DNA"/>
</dbReference>
<evidence type="ECO:0000256" key="3">
    <source>
        <dbReference type="ARBA" id="ARBA00022598"/>
    </source>
</evidence>
<proteinExistence type="inferred from homology"/>
<dbReference type="Gene3D" id="1.10.730.10">
    <property type="entry name" value="Isoleucyl-tRNA Synthetase, Domain 1"/>
    <property type="match status" value="1"/>
</dbReference>
<feature type="domain" description="Aminoacyl-tRNA synthetase class Ia" evidence="12">
    <location>
        <begin position="645"/>
        <end position="846"/>
    </location>
</feature>
<dbReference type="GO" id="GO:0004823">
    <property type="term" value="F:leucine-tRNA ligase activity"/>
    <property type="evidence" value="ECO:0007669"/>
    <property type="project" value="UniProtKB-UniRule"/>
</dbReference>
<dbReference type="SUPFAM" id="SSF52374">
    <property type="entry name" value="Nucleotidylyl transferase"/>
    <property type="match status" value="1"/>
</dbReference>
<evidence type="ECO:0000259" key="12">
    <source>
        <dbReference type="Pfam" id="PF00133"/>
    </source>
</evidence>
<evidence type="ECO:0000313" key="15">
    <source>
        <dbReference type="EMBL" id="OGG40235.1"/>
    </source>
</evidence>
<dbReference type="NCBIfam" id="TIGR00396">
    <property type="entry name" value="leuS_bact"/>
    <property type="match status" value="1"/>
</dbReference>
<dbReference type="InterPro" id="IPR009080">
    <property type="entry name" value="tRNAsynth_Ia_anticodon-bd"/>
</dbReference>
<dbReference type="Pfam" id="PF08264">
    <property type="entry name" value="Anticodon_1"/>
    <property type="match status" value="1"/>
</dbReference>
<keyword evidence="5" id="KW-0378">Hydrolase</keyword>
<keyword evidence="7 10" id="KW-0648">Protein biosynthesis</keyword>
<dbReference type="CDD" id="cd07958">
    <property type="entry name" value="Anticodon_Ia_Leu_BEm"/>
    <property type="match status" value="1"/>
</dbReference>
<evidence type="ECO:0000256" key="11">
    <source>
        <dbReference type="RuleBase" id="RU363035"/>
    </source>
</evidence>
<dbReference type="InterPro" id="IPR025709">
    <property type="entry name" value="Leu_tRNA-synth_edit"/>
</dbReference>
<feature type="domain" description="Methionyl/Valyl/Leucyl/Isoleucyl-tRNA synthetase anticodon-binding" evidence="13">
    <location>
        <begin position="888"/>
        <end position="998"/>
    </location>
</feature>
<dbReference type="GO" id="GO:0047429">
    <property type="term" value="F:nucleoside triphosphate diphosphatase activity"/>
    <property type="evidence" value="ECO:0007669"/>
    <property type="project" value="InterPro"/>
</dbReference>
<comment type="catalytic activity">
    <reaction evidence="9 10">
        <text>tRNA(Leu) + L-leucine + ATP = L-leucyl-tRNA(Leu) + AMP + diphosphate</text>
        <dbReference type="Rhea" id="RHEA:11688"/>
        <dbReference type="Rhea" id="RHEA-COMP:9613"/>
        <dbReference type="Rhea" id="RHEA-COMP:9622"/>
        <dbReference type="ChEBI" id="CHEBI:30616"/>
        <dbReference type="ChEBI" id="CHEBI:33019"/>
        <dbReference type="ChEBI" id="CHEBI:57427"/>
        <dbReference type="ChEBI" id="CHEBI:78442"/>
        <dbReference type="ChEBI" id="CHEBI:78494"/>
        <dbReference type="ChEBI" id="CHEBI:456215"/>
        <dbReference type="EC" id="6.1.1.4"/>
    </reaction>
</comment>
<sequence>MAAKYDFGKIEKKWQKRWREDRLYEPDLKNAKRPFYNLMMFPYPSAEGLHVGNMYAFTGADIYGRMKRMEGYDVFQPIGLDGFGIHSENYALKIGAHPMEQAKVSERRFYEQLRMIGNGFAWNEKLETYDPEYYKWTQWIFVEMFKHGLVYRAKAPVNWCSSCKTVLADEQVILRAAKNDPEQMRGMGVCERCETPVIKKELEQWFFRITEYAEKLLENLDKIDWSERVKIAQRNWIGKSGGAKIDFPLNLPQFTGEVVFATNNVGKMKRMQKLFAAAGLKVTLKMPKEVGIEQNDVVEDGATLRENAERKASQIAKKTALPVLADDSGFFINGAEIDPVTVKRNALAGTDEKTLTIEEIAELMQKYYKNIASSYGGKVEAEWRNALCFVRPDKKTVCVEAVRPVILTNESHGKVDPYLPLRGLYISKATGKYVLEQTEAEEIQELQPIIDGVERIFNPTIKVFTTRPDTLFGATYVVLSPEHELLPDIKNRVSNWPEIEKYIKKARSRPESERIAGGKEKTGVELKGVKARNPVNEEEVPIFVADYVLSSYGTGAIMAVPAHDERDFEFAKKFRLPIIKVIEPPRIVPEPVPGQAVPDTKVVSDCWTGEGELVNSGKFDGMNSEKARAAITKFAGGKSETRYRLRDWLISRQRYWGVPIPMIYCDSCSWQPVKEEDLPVKLPFVKDFKPKGKNESPLASVKSFYETKCSKCGGKARRETDVSDTFLDSAWYYLRYPSVEEKNAPWNEGTTKKWLPVSLYTGGAEHSVLHLLYVRFLSLALHDKRLLEFGKSNGPKGEPFPKFRAHGLIIREGAKMSKSKGNVVNPDEYVKRFGADTLRMYLMFLAPFEQGGDFRDAGILGIARFLERLWKLFSNISTSDVNNVELERLVHKTTKKVTEDIENLHYNTAISALMILLNAMEKNKDSLLVVHNSLFLKLLAPFAPHIAEELWEKSGNKTSIHLEPWPEYDPRLVEEETFELVVQINGKTRVTVSAQKGLSRKEAEEAALGIAKISEILGGKKPKKVIFVPDRLINFVV</sequence>
<feature type="short sequence motif" description="'KMSKS' region" evidence="10">
    <location>
        <begin position="815"/>
        <end position="819"/>
    </location>
</feature>